<sequence>MSDTLDYERGHQLLQNLIRGDATIGLISDVPAMEKQILSLLWSSASQGNAKAFRSLADCALASLQSIGAFEGIYDEDAESRPWSDGAKEIENDDEQLQTGLRALFEAQRLGDHEALIRFAKITRHSPDHQPLAAKLLRDKQNPSGDELYVLGNVLLWLGQKEASAKAIHRAADLGNLDAKFELSLYYGQGLGVEVDAARAQQWLDTAADAGHYRALYNVGSAYASGQRGEPDLAKAAEFYKRAAEAGHARAACTLGVMILNGELQGTKDEAIHWLNTSDELGYPTWEMLDAAGVDDPRDE</sequence>
<dbReference type="InterPro" id="IPR011990">
    <property type="entry name" value="TPR-like_helical_dom_sf"/>
</dbReference>
<proteinExistence type="predicted"/>
<dbReference type="SMART" id="SM00671">
    <property type="entry name" value="SEL1"/>
    <property type="match status" value="3"/>
</dbReference>
<name>A0A2W5TMB9_9BACT</name>
<dbReference type="PANTHER" id="PTHR11102">
    <property type="entry name" value="SEL-1-LIKE PROTEIN"/>
    <property type="match status" value="1"/>
</dbReference>
<dbReference type="Gene3D" id="1.25.40.10">
    <property type="entry name" value="Tetratricopeptide repeat domain"/>
    <property type="match status" value="1"/>
</dbReference>
<accession>A0A2W5TMB9</accession>
<evidence type="ECO:0000313" key="1">
    <source>
        <dbReference type="EMBL" id="PZR14947.1"/>
    </source>
</evidence>
<reference evidence="1 2" key="1">
    <citation type="submission" date="2017-08" db="EMBL/GenBank/DDBJ databases">
        <title>Infants hospitalized years apart are colonized by the same room-sourced microbial strains.</title>
        <authorList>
            <person name="Brooks B."/>
            <person name="Olm M.R."/>
            <person name="Firek B.A."/>
            <person name="Baker R."/>
            <person name="Thomas B.C."/>
            <person name="Morowitz M.J."/>
            <person name="Banfield J.F."/>
        </authorList>
    </citation>
    <scope>NUCLEOTIDE SEQUENCE [LARGE SCALE GENOMIC DNA]</scope>
    <source>
        <strain evidence="1">S2_003_000_R2_14</strain>
    </source>
</reference>
<dbReference type="PANTHER" id="PTHR11102:SF160">
    <property type="entry name" value="ERAD-ASSOCIATED E3 UBIQUITIN-PROTEIN LIGASE COMPONENT HRD3"/>
    <property type="match status" value="1"/>
</dbReference>
<dbReference type="Proteomes" id="UP000249061">
    <property type="component" value="Unassembled WGS sequence"/>
</dbReference>
<dbReference type="AlphaFoldDB" id="A0A2W5TMB9"/>
<dbReference type="InterPro" id="IPR050767">
    <property type="entry name" value="Sel1_AlgK"/>
</dbReference>
<evidence type="ECO:0008006" key="3">
    <source>
        <dbReference type="Google" id="ProtNLM"/>
    </source>
</evidence>
<dbReference type="InterPro" id="IPR006597">
    <property type="entry name" value="Sel1-like"/>
</dbReference>
<evidence type="ECO:0000313" key="2">
    <source>
        <dbReference type="Proteomes" id="UP000249061"/>
    </source>
</evidence>
<protein>
    <recommendedName>
        <fullName evidence="3">Sel1 repeat family protein</fullName>
    </recommendedName>
</protein>
<organism evidence="1 2">
    <name type="scientific">Archangium gephyra</name>
    <dbReference type="NCBI Taxonomy" id="48"/>
    <lineage>
        <taxon>Bacteria</taxon>
        <taxon>Pseudomonadati</taxon>
        <taxon>Myxococcota</taxon>
        <taxon>Myxococcia</taxon>
        <taxon>Myxococcales</taxon>
        <taxon>Cystobacterineae</taxon>
        <taxon>Archangiaceae</taxon>
        <taxon>Archangium</taxon>
    </lineage>
</organism>
<dbReference type="Pfam" id="PF08238">
    <property type="entry name" value="Sel1"/>
    <property type="match status" value="3"/>
</dbReference>
<comment type="caution">
    <text evidence="1">The sequence shown here is derived from an EMBL/GenBank/DDBJ whole genome shotgun (WGS) entry which is preliminary data.</text>
</comment>
<gene>
    <name evidence="1" type="ORF">DI536_09190</name>
</gene>
<dbReference type="EMBL" id="QFQP01000006">
    <property type="protein sequence ID" value="PZR14947.1"/>
    <property type="molecule type" value="Genomic_DNA"/>
</dbReference>
<dbReference type="SUPFAM" id="SSF81901">
    <property type="entry name" value="HCP-like"/>
    <property type="match status" value="1"/>
</dbReference>